<dbReference type="Gene3D" id="1.25.40.10">
    <property type="entry name" value="Tetratricopeptide repeat domain"/>
    <property type="match status" value="2"/>
</dbReference>
<gene>
    <name evidence="2" type="ORF">KC571_03290</name>
</gene>
<dbReference type="Pfam" id="PF13432">
    <property type="entry name" value="TPR_16"/>
    <property type="match status" value="1"/>
</dbReference>
<comment type="caution">
    <text evidence="2">The sequence shown here is derived from an EMBL/GenBank/DDBJ whole genome shotgun (WGS) entry which is preliminary data.</text>
</comment>
<proteinExistence type="predicted"/>
<dbReference type="InterPro" id="IPR028061">
    <property type="entry name" value="Fis1_TPR_C"/>
</dbReference>
<evidence type="ECO:0000313" key="3">
    <source>
        <dbReference type="Proteomes" id="UP000701698"/>
    </source>
</evidence>
<dbReference type="Pfam" id="PF14853">
    <property type="entry name" value="Fis1_TPR_C"/>
    <property type="match status" value="1"/>
</dbReference>
<feature type="repeat" description="TPR" evidence="1">
    <location>
        <begin position="33"/>
        <end position="66"/>
    </location>
</feature>
<sequence>NMLGLAHIYFLKQDYPAATDLLTQYNDLFEPTAESELILGKIYLQQGKIKAAQTAIENVLANDPSHIEAKFLLSMIFLSDEKEDGEKLLKEVVASPNASQAMLDFNTTWQEALQTKNEQYRKSLLAFGLLEAEQPYLALAVIEPVIEAVPQYRDAHYLLAVAYYQTDQFSEAALAVDNALKIDKDHAASKELKTAITKALGEDTITPEPTISEENN</sequence>
<evidence type="ECO:0000313" key="2">
    <source>
        <dbReference type="EMBL" id="MCA9390404.1"/>
    </source>
</evidence>
<dbReference type="SMART" id="SM00028">
    <property type="entry name" value="TPR"/>
    <property type="match status" value="2"/>
</dbReference>
<keyword evidence="1" id="KW-0802">TPR repeat</keyword>
<protein>
    <submittedName>
        <fullName evidence="2">Tetratricopeptide repeat protein</fullName>
    </submittedName>
</protein>
<dbReference type="SUPFAM" id="SSF48452">
    <property type="entry name" value="TPR-like"/>
    <property type="match status" value="1"/>
</dbReference>
<dbReference type="Proteomes" id="UP000701698">
    <property type="component" value="Unassembled WGS sequence"/>
</dbReference>
<reference evidence="2" key="2">
    <citation type="journal article" date="2021" name="Microbiome">
        <title>Successional dynamics and alternative stable states in a saline activated sludge microbial community over 9 years.</title>
        <authorList>
            <person name="Wang Y."/>
            <person name="Ye J."/>
            <person name="Ju F."/>
            <person name="Liu L."/>
            <person name="Boyd J.A."/>
            <person name="Deng Y."/>
            <person name="Parks D.H."/>
            <person name="Jiang X."/>
            <person name="Yin X."/>
            <person name="Woodcroft B.J."/>
            <person name="Tyson G.W."/>
            <person name="Hugenholtz P."/>
            <person name="Polz M.F."/>
            <person name="Zhang T."/>
        </authorList>
    </citation>
    <scope>NUCLEOTIDE SEQUENCE</scope>
    <source>
        <strain evidence="2">HKST-UBA01</strain>
    </source>
</reference>
<accession>A0A955LHC1</accession>
<feature type="non-terminal residue" evidence="2">
    <location>
        <position position="1"/>
    </location>
</feature>
<dbReference type="EMBL" id="JAGQKX010000086">
    <property type="protein sequence ID" value="MCA9390404.1"/>
    <property type="molecule type" value="Genomic_DNA"/>
</dbReference>
<feature type="repeat" description="TPR" evidence="1">
    <location>
        <begin position="153"/>
        <end position="186"/>
    </location>
</feature>
<dbReference type="PROSITE" id="PS50005">
    <property type="entry name" value="TPR"/>
    <property type="match status" value="2"/>
</dbReference>
<dbReference type="InterPro" id="IPR019734">
    <property type="entry name" value="TPR_rpt"/>
</dbReference>
<name>A0A955LHC1_UNCKA</name>
<organism evidence="2 3">
    <name type="scientific">candidate division WWE3 bacterium</name>
    <dbReference type="NCBI Taxonomy" id="2053526"/>
    <lineage>
        <taxon>Bacteria</taxon>
        <taxon>Katanobacteria</taxon>
    </lineage>
</organism>
<reference evidence="2" key="1">
    <citation type="submission" date="2020-04" db="EMBL/GenBank/DDBJ databases">
        <authorList>
            <person name="Zhang T."/>
        </authorList>
    </citation>
    <scope>NUCLEOTIDE SEQUENCE</scope>
    <source>
        <strain evidence="2">HKST-UBA01</strain>
    </source>
</reference>
<evidence type="ECO:0000256" key="1">
    <source>
        <dbReference type="PROSITE-ProRule" id="PRU00339"/>
    </source>
</evidence>
<dbReference type="AlphaFoldDB" id="A0A955LHC1"/>
<dbReference type="InterPro" id="IPR011990">
    <property type="entry name" value="TPR-like_helical_dom_sf"/>
</dbReference>